<evidence type="ECO:0000256" key="6">
    <source>
        <dbReference type="ARBA" id="ARBA00022679"/>
    </source>
</evidence>
<accession>A0ABZ2VYB8</accession>
<evidence type="ECO:0000256" key="9">
    <source>
        <dbReference type="SAM" id="MobiDB-lite"/>
    </source>
</evidence>
<evidence type="ECO:0000256" key="7">
    <source>
        <dbReference type="ARBA" id="ARBA00048326"/>
    </source>
</evidence>
<dbReference type="EC" id="2.1.1.171" evidence="3 8"/>
<dbReference type="InterPro" id="IPR029063">
    <property type="entry name" value="SAM-dependent_MTases_sf"/>
</dbReference>
<dbReference type="PROSITE" id="PS00092">
    <property type="entry name" value="N6_MTASE"/>
    <property type="match status" value="1"/>
</dbReference>
<evidence type="ECO:0000313" key="10">
    <source>
        <dbReference type="EMBL" id="WZF87475.1"/>
    </source>
</evidence>
<dbReference type="PANTHER" id="PTHR43542:SF1">
    <property type="entry name" value="METHYLTRANSFERASE"/>
    <property type="match status" value="1"/>
</dbReference>
<gene>
    <name evidence="10" type="primary">rsmD</name>
    <name evidence="10" type="ORF">NLK58_14120</name>
</gene>
<keyword evidence="5 8" id="KW-0489">Methyltransferase</keyword>
<keyword evidence="8" id="KW-0949">S-adenosyl-L-methionine</keyword>
<comment type="function">
    <text evidence="1 8">Specifically methylates the guanine in position 966 of 16S rRNA in the assembled 30S particle.</text>
</comment>
<dbReference type="Gene3D" id="3.40.50.150">
    <property type="entry name" value="Vaccinia Virus protein VP39"/>
    <property type="match status" value="1"/>
</dbReference>
<keyword evidence="6 8" id="KW-0808">Transferase</keyword>
<name>A0ABZ2VYB8_9GAMM</name>
<evidence type="ECO:0000313" key="11">
    <source>
        <dbReference type="Proteomes" id="UP001475781"/>
    </source>
</evidence>
<dbReference type="PIRSF" id="PIRSF004553">
    <property type="entry name" value="CHP00095"/>
    <property type="match status" value="1"/>
</dbReference>
<comment type="catalytic activity">
    <reaction evidence="7 8">
        <text>guanosine(966) in 16S rRNA + S-adenosyl-L-methionine = N(2)-methylguanosine(966) in 16S rRNA + S-adenosyl-L-homocysteine + H(+)</text>
        <dbReference type="Rhea" id="RHEA:23548"/>
        <dbReference type="Rhea" id="RHEA-COMP:10211"/>
        <dbReference type="Rhea" id="RHEA-COMP:10212"/>
        <dbReference type="ChEBI" id="CHEBI:15378"/>
        <dbReference type="ChEBI" id="CHEBI:57856"/>
        <dbReference type="ChEBI" id="CHEBI:59789"/>
        <dbReference type="ChEBI" id="CHEBI:74269"/>
        <dbReference type="ChEBI" id="CHEBI:74481"/>
        <dbReference type="EC" id="2.1.1.171"/>
    </reaction>
</comment>
<dbReference type="InterPro" id="IPR002052">
    <property type="entry name" value="DNA_methylase_N6_adenine_CS"/>
</dbReference>
<dbReference type="GO" id="GO:0052913">
    <property type="term" value="F:16S rRNA (guanine(966)-N(2))-methyltransferase activity"/>
    <property type="evidence" value="ECO:0007669"/>
    <property type="project" value="UniProtKB-EC"/>
</dbReference>
<dbReference type="InterPro" id="IPR004398">
    <property type="entry name" value="RNA_MeTrfase_RsmD"/>
</dbReference>
<evidence type="ECO:0000256" key="1">
    <source>
        <dbReference type="ARBA" id="ARBA00002649"/>
    </source>
</evidence>
<evidence type="ECO:0000256" key="2">
    <source>
        <dbReference type="ARBA" id="ARBA00005269"/>
    </source>
</evidence>
<feature type="region of interest" description="Disordered" evidence="9">
    <location>
        <begin position="1"/>
        <end position="30"/>
    </location>
</feature>
<evidence type="ECO:0000256" key="4">
    <source>
        <dbReference type="ARBA" id="ARBA00013682"/>
    </source>
</evidence>
<keyword evidence="8" id="KW-0698">rRNA processing</keyword>
<evidence type="ECO:0000256" key="8">
    <source>
        <dbReference type="PIRNR" id="PIRNR004553"/>
    </source>
</evidence>
<dbReference type="Proteomes" id="UP001475781">
    <property type="component" value="Chromosome"/>
</dbReference>
<reference evidence="10 11" key="1">
    <citation type="submission" date="2022-07" db="EMBL/GenBank/DDBJ databases">
        <title>A copper resistant bacterium isolated from sediment samples of deep sea hydrothermal areas.</title>
        <authorList>
            <person name="Zeng X."/>
        </authorList>
    </citation>
    <scope>NUCLEOTIDE SEQUENCE [LARGE SCALE GENOMIC DNA]</scope>
    <source>
        <strain evidence="11">CuT 6</strain>
    </source>
</reference>
<keyword evidence="11" id="KW-1185">Reference proteome</keyword>
<dbReference type="NCBIfam" id="TIGR00095">
    <property type="entry name" value="16S rRNA (guanine(966)-N(2))-methyltransferase RsmD"/>
    <property type="match status" value="1"/>
</dbReference>
<organism evidence="10 11">
    <name type="scientific">Marinobacter metalliresistant</name>
    <dbReference type="NCBI Taxonomy" id="2961995"/>
    <lineage>
        <taxon>Bacteria</taxon>
        <taxon>Pseudomonadati</taxon>
        <taxon>Pseudomonadota</taxon>
        <taxon>Gammaproteobacteria</taxon>
        <taxon>Pseudomonadales</taxon>
        <taxon>Marinobacteraceae</taxon>
        <taxon>Marinobacter</taxon>
    </lineage>
</organism>
<sequence>MARRNPANRSQPGKPKPRPGASSSRKEVGTGELRIIGGDWRSRKLRFPDAGGVRPTPARARETLFNWLTFHLAGSSCLDLFAGSGALGLEALSRGAATVTLVDHTPALATALRDNLRLLKSNGGEVICADVESYLKQRNRPPFDIVFMDPPFRQGWLGRLFPLLDQQEWIRPGGWVYVEHESEIPTPAVPGTWQLHRQKSAGQVTYSLFRVMAEAE</sequence>
<dbReference type="RefSeq" id="WP_341581068.1">
    <property type="nucleotide sequence ID" value="NZ_CP101118.1"/>
</dbReference>
<dbReference type="PANTHER" id="PTHR43542">
    <property type="entry name" value="METHYLTRANSFERASE"/>
    <property type="match status" value="1"/>
</dbReference>
<dbReference type="Pfam" id="PF03602">
    <property type="entry name" value="Cons_hypoth95"/>
    <property type="match status" value="1"/>
</dbReference>
<dbReference type="EMBL" id="CP101118">
    <property type="protein sequence ID" value="WZF87475.1"/>
    <property type="molecule type" value="Genomic_DNA"/>
</dbReference>
<dbReference type="CDD" id="cd02440">
    <property type="entry name" value="AdoMet_MTases"/>
    <property type="match status" value="1"/>
</dbReference>
<evidence type="ECO:0000256" key="5">
    <source>
        <dbReference type="ARBA" id="ARBA00022603"/>
    </source>
</evidence>
<protein>
    <recommendedName>
        <fullName evidence="4 8">Ribosomal RNA small subunit methyltransferase D</fullName>
        <ecNumber evidence="3 8">2.1.1.171</ecNumber>
    </recommendedName>
</protein>
<evidence type="ECO:0000256" key="3">
    <source>
        <dbReference type="ARBA" id="ARBA00012141"/>
    </source>
</evidence>
<proteinExistence type="inferred from homology"/>
<dbReference type="SUPFAM" id="SSF53335">
    <property type="entry name" value="S-adenosyl-L-methionine-dependent methyltransferases"/>
    <property type="match status" value="1"/>
</dbReference>
<comment type="similarity">
    <text evidence="2 8">Belongs to the methyltransferase superfamily. RsmD family.</text>
</comment>